<sequence length="116" mass="12197">MNSKLNIGSQESADPLDTCPRGTRAPVHSGPAAFLGAAQEIPQEDEETPPYKRECGGTAGSSTASMDTLPGTDGKEQGPGTQGDVHSPSPSDQAEWALLQSDEHYLFKNDLSLLIS</sequence>
<evidence type="ECO:0000256" key="1">
    <source>
        <dbReference type="SAM" id="MobiDB-lite"/>
    </source>
</evidence>
<reference evidence="2 3" key="1">
    <citation type="journal article" date="2023" name="J. Hered.">
        <title>Chromosome-level genome of the wood stork (Mycteria americana) provides insight into avian chromosome evolution.</title>
        <authorList>
            <person name="Flamio R. Jr."/>
            <person name="Ramstad K.M."/>
        </authorList>
    </citation>
    <scope>NUCLEOTIDE SEQUENCE [LARGE SCALE GENOMIC DNA]</scope>
    <source>
        <strain evidence="2">JAX WOST 10</strain>
    </source>
</reference>
<dbReference type="EMBL" id="JAUNZN010000003">
    <property type="protein sequence ID" value="KAK4824502.1"/>
    <property type="molecule type" value="Genomic_DNA"/>
</dbReference>
<accession>A0AAN7NFV9</accession>
<keyword evidence="3" id="KW-1185">Reference proteome</keyword>
<name>A0AAN7NFV9_MYCAM</name>
<comment type="caution">
    <text evidence="2">The sequence shown here is derived from an EMBL/GenBank/DDBJ whole genome shotgun (WGS) entry which is preliminary data.</text>
</comment>
<feature type="region of interest" description="Disordered" evidence="1">
    <location>
        <begin position="1"/>
        <end position="94"/>
    </location>
</feature>
<dbReference type="Proteomes" id="UP001333110">
    <property type="component" value="Unassembled WGS sequence"/>
</dbReference>
<organism evidence="2 3">
    <name type="scientific">Mycteria americana</name>
    <name type="common">Wood stork</name>
    <dbReference type="NCBI Taxonomy" id="33587"/>
    <lineage>
        <taxon>Eukaryota</taxon>
        <taxon>Metazoa</taxon>
        <taxon>Chordata</taxon>
        <taxon>Craniata</taxon>
        <taxon>Vertebrata</taxon>
        <taxon>Euteleostomi</taxon>
        <taxon>Archelosauria</taxon>
        <taxon>Archosauria</taxon>
        <taxon>Dinosauria</taxon>
        <taxon>Saurischia</taxon>
        <taxon>Theropoda</taxon>
        <taxon>Coelurosauria</taxon>
        <taxon>Aves</taxon>
        <taxon>Neognathae</taxon>
        <taxon>Neoaves</taxon>
        <taxon>Aequornithes</taxon>
        <taxon>Ciconiiformes</taxon>
        <taxon>Ciconiidae</taxon>
        <taxon>Mycteria</taxon>
    </lineage>
</organism>
<evidence type="ECO:0000313" key="2">
    <source>
        <dbReference type="EMBL" id="KAK4824502.1"/>
    </source>
</evidence>
<proteinExistence type="predicted"/>
<gene>
    <name evidence="2" type="ORF">QYF61_015900</name>
</gene>
<feature type="compositionally biased region" description="Polar residues" evidence="1">
    <location>
        <begin position="1"/>
        <end position="12"/>
    </location>
</feature>
<dbReference type="AlphaFoldDB" id="A0AAN7NFV9"/>
<evidence type="ECO:0000313" key="3">
    <source>
        <dbReference type="Proteomes" id="UP001333110"/>
    </source>
</evidence>
<protein>
    <submittedName>
        <fullName evidence="2">Uncharacterized protein</fullName>
    </submittedName>
</protein>